<comment type="similarity">
    <text evidence="4">Belongs to the Cob(I)alamin adenosyltransferase family.</text>
</comment>
<name>F3ZUW2_9BACE</name>
<accession>F3ZUW2</accession>
<keyword evidence="1 4" id="KW-0808">Transferase</keyword>
<dbReference type="GO" id="GO:0009236">
    <property type="term" value="P:cobalamin biosynthetic process"/>
    <property type="evidence" value="ECO:0007669"/>
    <property type="project" value="UniProtKB-UniRule"/>
</dbReference>
<dbReference type="EC" id="2.5.1.17" evidence="4"/>
<evidence type="ECO:0000256" key="2">
    <source>
        <dbReference type="ARBA" id="ARBA00022741"/>
    </source>
</evidence>
<dbReference type="UniPathway" id="UPA00148">
    <property type="reaction ID" value="UER00233"/>
</dbReference>
<evidence type="ECO:0000256" key="1">
    <source>
        <dbReference type="ARBA" id="ARBA00022679"/>
    </source>
</evidence>
<dbReference type="HOGENOM" id="CLU_083486_0_1_10"/>
<keyword evidence="4" id="KW-0169">Cobalamin biosynthesis</keyword>
<dbReference type="Pfam" id="PF01923">
    <property type="entry name" value="Cob_adeno_trans"/>
    <property type="match status" value="1"/>
</dbReference>
<dbReference type="InterPro" id="IPR029499">
    <property type="entry name" value="PduO-typ"/>
</dbReference>
<dbReference type="InterPro" id="IPR036451">
    <property type="entry name" value="CblAdoTrfase-like_sf"/>
</dbReference>
<dbReference type="Proteomes" id="UP000018439">
    <property type="component" value="Chromosome"/>
</dbReference>
<proteinExistence type="inferred from homology"/>
<evidence type="ECO:0000256" key="3">
    <source>
        <dbReference type="ARBA" id="ARBA00022840"/>
    </source>
</evidence>
<evidence type="ECO:0000313" key="7">
    <source>
        <dbReference type="Proteomes" id="UP000018439"/>
    </source>
</evidence>
<dbReference type="InterPro" id="IPR016030">
    <property type="entry name" value="CblAdoTrfase-like"/>
</dbReference>
<reference evidence="6 7" key="1">
    <citation type="journal article" date="2011" name="Stand. Genomic Sci.">
        <title>Non-contiguous finished genome sequence of Bacteroides coprosuis type strain (PC139).</title>
        <authorList>
            <person name="Land M."/>
            <person name="Held B."/>
            <person name="Gronow S."/>
            <person name="Abt B."/>
            <person name="Lucas S."/>
            <person name="Del Rio T.G."/>
            <person name="Nolan M."/>
            <person name="Tice H."/>
            <person name="Cheng J.F."/>
            <person name="Pitluck S."/>
            <person name="Liolios K."/>
            <person name="Pagani I."/>
            <person name="Ivanova N."/>
            <person name="Mavromatis K."/>
            <person name="Mikhailova N."/>
            <person name="Pati A."/>
            <person name="Tapia R."/>
            <person name="Han C."/>
            <person name="Goodwin L."/>
            <person name="Chen A."/>
            <person name="Palaniappan K."/>
            <person name="Hauser L."/>
            <person name="Brambilla E.M."/>
            <person name="Rohde M."/>
            <person name="Goker M."/>
            <person name="Detter J.C."/>
            <person name="Woyke T."/>
            <person name="Bristow J."/>
            <person name="Eisen J.A."/>
            <person name="Markowitz V."/>
            <person name="Hugenholtz P."/>
            <person name="Kyrpides N.C."/>
            <person name="Klenk H.P."/>
            <person name="Lapidus A."/>
        </authorList>
    </citation>
    <scope>NUCLEOTIDE SEQUENCE</scope>
    <source>
        <strain evidence="6 7">DSM 18011</strain>
    </source>
</reference>
<sequence length="191" mass="22226">MAVRIYTKGGDKGMTSIHGGTRVDKDDIRIEANGALDELNSVIGVVRSFMAEEDSRHEILYRIQKEMMVVMSLVATPSAHREKNPNTFDESIIPYCEELIDEMVAQIPENEFFILPGGNPISAHLQWARTIARRSERRLWTLHRSDALPDELLKFINRLSDLFFIMGREEMFRDGKAEEKWHKFLYKRKKK</sequence>
<evidence type="ECO:0000256" key="4">
    <source>
        <dbReference type="RuleBase" id="RU366026"/>
    </source>
</evidence>
<dbReference type="PANTHER" id="PTHR12213:SF0">
    <property type="entry name" value="CORRINOID ADENOSYLTRANSFERASE MMAB"/>
    <property type="match status" value="1"/>
</dbReference>
<dbReference type="AlphaFoldDB" id="F3ZUW2"/>
<dbReference type="eggNOG" id="COG2096">
    <property type="taxonomic scope" value="Bacteria"/>
</dbReference>
<keyword evidence="3 4" id="KW-0067">ATP-binding</keyword>
<dbReference type="GO" id="GO:0008817">
    <property type="term" value="F:corrinoid adenosyltransferase activity"/>
    <property type="evidence" value="ECO:0007669"/>
    <property type="project" value="UniProtKB-UniRule"/>
</dbReference>
<organism evidence="6 7">
    <name type="scientific">Bacteroides coprosuis DSM 18011</name>
    <dbReference type="NCBI Taxonomy" id="679937"/>
    <lineage>
        <taxon>Bacteria</taxon>
        <taxon>Pseudomonadati</taxon>
        <taxon>Bacteroidota</taxon>
        <taxon>Bacteroidia</taxon>
        <taxon>Bacteroidales</taxon>
        <taxon>Bacteroidaceae</taxon>
        <taxon>Bacteroides</taxon>
    </lineage>
</organism>
<protein>
    <recommendedName>
        <fullName evidence="4">Corrinoid adenosyltransferase</fullName>
        <ecNumber evidence="4">2.5.1.17</ecNumber>
    </recommendedName>
    <alternativeName>
        <fullName evidence="4">Cob(II)alamin adenosyltransferase</fullName>
    </alternativeName>
    <alternativeName>
        <fullName evidence="4">Cob(II)yrinic acid a,c-diamide adenosyltransferase</fullName>
    </alternativeName>
    <alternativeName>
        <fullName evidence="4">Cobinamide/cobalamin adenosyltransferase</fullName>
    </alternativeName>
</protein>
<evidence type="ECO:0000313" key="6">
    <source>
        <dbReference type="EMBL" id="EGJ71422.1"/>
    </source>
</evidence>
<gene>
    <name evidence="6" type="ORF">Bcop_1218</name>
</gene>
<evidence type="ECO:0000259" key="5">
    <source>
        <dbReference type="Pfam" id="PF01923"/>
    </source>
</evidence>
<comment type="catalytic activity">
    <reaction evidence="4">
        <text>2 cob(II)yrinate a,c diamide + reduced [electron-transfer flavoprotein] + 2 ATP = 2 adenosylcob(III)yrinate a,c-diamide + 2 triphosphate + oxidized [electron-transfer flavoprotein] + 3 H(+)</text>
        <dbReference type="Rhea" id="RHEA:11528"/>
        <dbReference type="Rhea" id="RHEA-COMP:10685"/>
        <dbReference type="Rhea" id="RHEA-COMP:10686"/>
        <dbReference type="ChEBI" id="CHEBI:15378"/>
        <dbReference type="ChEBI" id="CHEBI:18036"/>
        <dbReference type="ChEBI" id="CHEBI:30616"/>
        <dbReference type="ChEBI" id="CHEBI:57692"/>
        <dbReference type="ChEBI" id="CHEBI:58307"/>
        <dbReference type="ChEBI" id="CHEBI:58503"/>
        <dbReference type="ChEBI" id="CHEBI:58537"/>
        <dbReference type="EC" id="2.5.1.17"/>
    </reaction>
</comment>
<dbReference type="EMBL" id="CM001167">
    <property type="protein sequence ID" value="EGJ71422.1"/>
    <property type="molecule type" value="Genomic_DNA"/>
</dbReference>
<dbReference type="NCBIfam" id="TIGR00636">
    <property type="entry name" value="PduO_Nterm"/>
    <property type="match status" value="1"/>
</dbReference>
<dbReference type="SUPFAM" id="SSF89028">
    <property type="entry name" value="Cobalamin adenosyltransferase-like"/>
    <property type="match status" value="1"/>
</dbReference>
<keyword evidence="2 4" id="KW-0547">Nucleotide-binding</keyword>
<comment type="catalytic activity">
    <reaction evidence="4">
        <text>2 cob(II)alamin + reduced [electron-transfer flavoprotein] + 2 ATP = 2 adenosylcob(III)alamin + 2 triphosphate + oxidized [electron-transfer flavoprotein] + 3 H(+)</text>
        <dbReference type="Rhea" id="RHEA:28671"/>
        <dbReference type="Rhea" id="RHEA-COMP:10685"/>
        <dbReference type="Rhea" id="RHEA-COMP:10686"/>
        <dbReference type="ChEBI" id="CHEBI:15378"/>
        <dbReference type="ChEBI" id="CHEBI:16304"/>
        <dbReference type="ChEBI" id="CHEBI:18036"/>
        <dbReference type="ChEBI" id="CHEBI:18408"/>
        <dbReference type="ChEBI" id="CHEBI:30616"/>
        <dbReference type="ChEBI" id="CHEBI:57692"/>
        <dbReference type="ChEBI" id="CHEBI:58307"/>
        <dbReference type="EC" id="2.5.1.17"/>
    </reaction>
</comment>
<dbReference type="Gene3D" id="1.20.1200.10">
    <property type="entry name" value="Cobalamin adenosyltransferase-like"/>
    <property type="match status" value="1"/>
</dbReference>
<dbReference type="OrthoDB" id="9778896at2"/>
<comment type="pathway">
    <text evidence="4">Cofactor biosynthesis; adenosylcobalamin biosynthesis; adenosylcobalamin from cob(II)yrinate a,c-diamide: step 2/7.</text>
</comment>
<dbReference type="GO" id="GO:0005524">
    <property type="term" value="F:ATP binding"/>
    <property type="evidence" value="ECO:0007669"/>
    <property type="project" value="UniProtKB-UniRule"/>
</dbReference>
<dbReference type="STRING" id="679937.Bcop_1218"/>
<feature type="domain" description="Cobalamin adenosyltransferase-like" evidence="5">
    <location>
        <begin position="5"/>
        <end position="168"/>
    </location>
</feature>
<keyword evidence="7" id="KW-1185">Reference proteome</keyword>
<dbReference type="PANTHER" id="PTHR12213">
    <property type="entry name" value="CORRINOID ADENOSYLTRANSFERASE"/>
    <property type="match status" value="1"/>
</dbReference>